<name>A0A7Y8H1G8_9BURK</name>
<gene>
    <name evidence="2" type="ORF">F3K02_21590</name>
</gene>
<protein>
    <submittedName>
        <fullName evidence="2">PA-phosphatase</fullName>
    </submittedName>
</protein>
<evidence type="ECO:0000256" key="1">
    <source>
        <dbReference type="SAM" id="SignalP"/>
    </source>
</evidence>
<proteinExistence type="predicted"/>
<feature type="non-terminal residue" evidence="2">
    <location>
        <position position="129"/>
    </location>
</feature>
<dbReference type="SUPFAM" id="SSF48317">
    <property type="entry name" value="Acid phosphatase/Vanadium-dependent haloperoxidase"/>
    <property type="match status" value="1"/>
</dbReference>
<dbReference type="AlphaFoldDB" id="A0A7Y8H1G8"/>
<evidence type="ECO:0000313" key="3">
    <source>
        <dbReference type="Proteomes" id="UP000545507"/>
    </source>
</evidence>
<feature type="signal peptide" evidence="1">
    <location>
        <begin position="1"/>
        <end position="24"/>
    </location>
</feature>
<keyword evidence="1" id="KW-0732">Signal</keyword>
<evidence type="ECO:0000313" key="2">
    <source>
        <dbReference type="EMBL" id="NWF47823.1"/>
    </source>
</evidence>
<reference evidence="2 3" key="1">
    <citation type="submission" date="2019-09" db="EMBL/GenBank/DDBJ databases">
        <title>Hydrogenophaga aromatica sp. nov., isolated from a para-xylene-degrading enrichment culture.</title>
        <authorList>
            <person name="Tancsics A."/>
            <person name="Banerjee S."/>
        </authorList>
    </citation>
    <scope>NUCLEOTIDE SEQUENCE [LARGE SCALE GENOMIC DNA]</scope>
    <source>
        <strain evidence="2 3">D2P1</strain>
    </source>
</reference>
<organism evidence="2 3">
    <name type="scientific">Hydrogenophaga aromaticivorans</name>
    <dbReference type="NCBI Taxonomy" id="2610898"/>
    <lineage>
        <taxon>Bacteria</taxon>
        <taxon>Pseudomonadati</taxon>
        <taxon>Pseudomonadota</taxon>
        <taxon>Betaproteobacteria</taxon>
        <taxon>Burkholderiales</taxon>
        <taxon>Comamonadaceae</taxon>
        <taxon>Hydrogenophaga</taxon>
    </lineage>
</organism>
<dbReference type="InterPro" id="IPR036938">
    <property type="entry name" value="PAP2/HPO_sf"/>
</dbReference>
<feature type="chain" id="PRO_5031285782" evidence="1">
    <location>
        <begin position="25"/>
        <end position="129"/>
    </location>
</feature>
<dbReference type="EMBL" id="VYGV01000024">
    <property type="protein sequence ID" value="NWF47823.1"/>
    <property type="molecule type" value="Genomic_DNA"/>
</dbReference>
<dbReference type="Proteomes" id="UP000545507">
    <property type="component" value="Unassembled WGS sequence"/>
</dbReference>
<comment type="caution">
    <text evidence="2">The sequence shown here is derived from an EMBL/GenBank/DDBJ whole genome shotgun (WGS) entry which is preliminary data.</text>
</comment>
<accession>A0A7Y8H1G8</accession>
<sequence length="129" mass="13104">MNTPLSRHVLVASLLATAALQAHADTVTDWNLRANALLADSQLGTPPAIRAMAIVQTAVHQAIDGLPPRVATTKPAVDAAVAVAHRTTLTQLLPGQRAGIDAAVQAALSVIPEGPAKAAGMAVRELAAS</sequence>
<keyword evidence="3" id="KW-1185">Reference proteome</keyword>